<name>A0A9P0VVJ2_9ASCO</name>
<organism evidence="2 3">
    <name type="scientific">[Candida] railenensis</name>
    <dbReference type="NCBI Taxonomy" id="45579"/>
    <lineage>
        <taxon>Eukaryota</taxon>
        <taxon>Fungi</taxon>
        <taxon>Dikarya</taxon>
        <taxon>Ascomycota</taxon>
        <taxon>Saccharomycotina</taxon>
        <taxon>Pichiomycetes</taxon>
        <taxon>Debaryomycetaceae</taxon>
        <taxon>Kurtzmaniella</taxon>
    </lineage>
</organism>
<gene>
    <name evidence="2" type="ORF">CLIB1423_01S07844</name>
</gene>
<evidence type="ECO:0000313" key="3">
    <source>
        <dbReference type="Proteomes" id="UP000837801"/>
    </source>
</evidence>
<feature type="signal peptide" evidence="1">
    <location>
        <begin position="1"/>
        <end position="18"/>
    </location>
</feature>
<dbReference type="Pfam" id="PF00660">
    <property type="entry name" value="SRP1_TIP1"/>
    <property type="match status" value="1"/>
</dbReference>
<dbReference type="EMBL" id="CAKXYY010000001">
    <property type="protein sequence ID" value="CAH2350338.1"/>
    <property type="molecule type" value="Genomic_DNA"/>
</dbReference>
<keyword evidence="1" id="KW-0732">Signal</keyword>
<comment type="caution">
    <text evidence="2">The sequence shown here is derived from an EMBL/GenBank/DDBJ whole genome shotgun (WGS) entry which is preliminary data.</text>
</comment>
<dbReference type="InterPro" id="IPR000992">
    <property type="entry name" value="SRP1_TIP1"/>
</dbReference>
<protein>
    <submittedName>
        <fullName evidence="2">Repressed By RIM101 protein 2</fullName>
    </submittedName>
</protein>
<keyword evidence="3" id="KW-1185">Reference proteome</keyword>
<accession>A0A9P0VVJ2</accession>
<dbReference type="AlphaFoldDB" id="A0A9P0VVJ2"/>
<evidence type="ECO:0000313" key="2">
    <source>
        <dbReference type="EMBL" id="CAH2350338.1"/>
    </source>
</evidence>
<feature type="chain" id="PRO_5040148068" evidence="1">
    <location>
        <begin position="19"/>
        <end position="186"/>
    </location>
</feature>
<proteinExistence type="predicted"/>
<dbReference type="Proteomes" id="UP000837801">
    <property type="component" value="Unassembled WGS sequence"/>
</dbReference>
<dbReference type="OrthoDB" id="4069694at2759"/>
<reference evidence="2" key="1">
    <citation type="submission" date="2022-03" db="EMBL/GenBank/DDBJ databases">
        <authorList>
            <person name="Legras J.-L."/>
            <person name="Devillers H."/>
            <person name="Grondin C."/>
        </authorList>
    </citation>
    <scope>NUCLEOTIDE SEQUENCE</scope>
    <source>
        <strain evidence="2">CLIB 1423</strain>
    </source>
</reference>
<sequence length="186" mass="17937">MKLSYTLLVATLAASVKAANSEDVAFLTALVSDYKGHGSDYLNFFGTASDVPGALSSLAQQVRTYKDDSYTTLLDNSDINIGELESYATNLPWYTRVASAAGITGDLAAGETGSGSGSASATGSGSGSGSGSAAASVTSAVSSATADSSSSASASSSAGSTSSGGAVSAAYAPLGVVLGAAAVALM</sequence>
<evidence type="ECO:0000256" key="1">
    <source>
        <dbReference type="SAM" id="SignalP"/>
    </source>
</evidence>